<comment type="caution">
    <text evidence="2">The sequence shown here is derived from an EMBL/GenBank/DDBJ whole genome shotgun (WGS) entry which is preliminary data.</text>
</comment>
<dbReference type="AlphaFoldDB" id="A0A556MIK3"/>
<reference evidence="2 3" key="1">
    <citation type="submission" date="2019-07" db="EMBL/GenBank/DDBJ databases">
        <authorList>
            <person name="Huq M.A."/>
        </authorList>
    </citation>
    <scope>NUCLEOTIDE SEQUENCE [LARGE SCALE GENOMIC DNA]</scope>
    <source>
        <strain evidence="2 3">MAH-19</strain>
    </source>
</reference>
<dbReference type="EMBL" id="VLPK01000003">
    <property type="protein sequence ID" value="TSJ39693.1"/>
    <property type="molecule type" value="Genomic_DNA"/>
</dbReference>
<dbReference type="RefSeq" id="WP_144249730.1">
    <property type="nucleotide sequence ID" value="NZ_VLPK01000003.1"/>
</dbReference>
<sequence length="42" mass="4807">MTGSFDFLLRVACRDMDENNLIIDENLSRLAINRLNGFFGTN</sequence>
<evidence type="ECO:0000313" key="2">
    <source>
        <dbReference type="EMBL" id="TSJ39693.1"/>
    </source>
</evidence>
<organism evidence="2 3">
    <name type="scientific">Mucilaginibacter corticis</name>
    <dbReference type="NCBI Taxonomy" id="2597670"/>
    <lineage>
        <taxon>Bacteria</taxon>
        <taxon>Pseudomonadati</taxon>
        <taxon>Bacteroidota</taxon>
        <taxon>Sphingobacteriia</taxon>
        <taxon>Sphingobacteriales</taxon>
        <taxon>Sphingobacteriaceae</taxon>
        <taxon>Mucilaginibacter</taxon>
    </lineage>
</organism>
<keyword evidence="3" id="KW-1185">Reference proteome</keyword>
<accession>A0A556MIK3</accession>
<dbReference type="InterPro" id="IPR019887">
    <property type="entry name" value="Tscrpt_reg_AsnC/Lrp_C"/>
</dbReference>
<name>A0A556MIK3_9SPHI</name>
<evidence type="ECO:0000259" key="1">
    <source>
        <dbReference type="Pfam" id="PF01037"/>
    </source>
</evidence>
<protein>
    <recommendedName>
        <fullName evidence="1">Transcription regulator AsnC/Lrp ligand binding domain-containing protein</fullName>
    </recommendedName>
</protein>
<evidence type="ECO:0000313" key="3">
    <source>
        <dbReference type="Proteomes" id="UP000318733"/>
    </source>
</evidence>
<proteinExistence type="predicted"/>
<dbReference type="Gene3D" id="3.30.70.920">
    <property type="match status" value="1"/>
</dbReference>
<dbReference type="Pfam" id="PF01037">
    <property type="entry name" value="AsnC_trans_reg"/>
    <property type="match status" value="1"/>
</dbReference>
<dbReference type="Proteomes" id="UP000318733">
    <property type="component" value="Unassembled WGS sequence"/>
</dbReference>
<gene>
    <name evidence="2" type="ORF">FO440_18310</name>
</gene>
<feature type="domain" description="Transcription regulator AsnC/Lrp ligand binding" evidence="1">
    <location>
        <begin position="1"/>
        <end position="30"/>
    </location>
</feature>